<dbReference type="InterPro" id="IPR000504">
    <property type="entry name" value="RRM_dom"/>
</dbReference>
<sequence>MTEGEAAAAAATNGQTKDGEGEGQQQEVGEKIVRQIEYYFGDYNLPRDKFLQQEIKNDDGWVTLDTMTKFKRLASISSDKAVIADALRKASSSFMEVHEDGLKIRRSLSHPLPIFDDNLKEETMKRTIYCKGFAKDGSVTLDHLLEFFKQYGPYDTVLMRHFFDKEAKKQGFKGSVLVVFVDQEKAQTFLELPEVKYNGTQLLRKWHKDYVEEKKKEIEERKAKKEAKRKKDEDASHENEEEMEEEPPKGTFLHFSGVAEGSEVTREDLKEALGEAQEQCAWVDYSKGMTQGYLRFKEPESNKTIMEKLDGKLKVKDMEVTLRLVEGEEEAEQLSKMKAARSRARANSSGGRKRRGGRGGGSSFKLVEARPEIWILGIVQQSPQGVPGWWSCSLKDAATGAFIHSDKVAKAQHASIFAKKVIEETLTITGRRRGIKFEVANLINLVQPPETVTELGEWSVKCWVATDEDPIYTFGKIFQVAPSRSHTATLRHSVYRRQWRWEVMARLALLSSVILLLLGVTLAAEDSPPLDPDPDPYQVAASRSEIVVARQLLDPQATTEGATGKLQGRRRRLGARRRRPLDPERRRQLLLRRQQLGLPLRRRLRPLQEGKSPSTTTTTGPTTITTTTQAPLTSTSTSSSFSSSSVSSSSSSSTTLRSVFPSFSLASRLRAGADRRPSWGSKTPSEETRKKEEEEEREEEKEEPEPKDLAELTSPGDLKERRRGVSKILNRPVHRRLTPTLAPTLVTTPTTARRDREERLRFRPLLSGKRVRVGRRKNTPRPRPTVTSSTTTATIPTTTATTTTTTTTAAPTSSLPPPPTTTTDAPLVHHRDSPDFWQDSSTTLHIDSSTPHPMRYPFSTRTLLPSCRTRQSCFQPDSPSFDYDYDSPTIPPDSSVFGPDVFPPPPPTFLPAPRSAPLPSKPRHTPVPKKVNIAPQPSWPRHPKFLPIRRFKPEAQDVRVDCAQAKICSSRFSPLPAKLHPAAKPKPRDTPSHVAKQNGFEIPERSRFDPFSSFVSQESISQPKPDHFDAFPSLVAQVTPQPNFVTRERNFIPENPNFLNQNPNYEPDREVLQSAFTPRPREHFREPPARTTTDHTAARHTGFLQTRRHSTPRPHPLLHDSELVYAPQADFDEAADPLYHTEADAPVYEDEDIQLESDYEEDYKEPGVLDHYKYGYQVDSEDTGNFQQRYEARDGATVSGSYKVALPDGRVQVVTYVADDGGFRAEVSYEGEETPTVSDPKPSPTPAPIPPSSPHPTIETPPAAAFPLSSSRRPAPPRLATRRPRLPHSRATKKNLHFSEHVTTASPNPFRLVVEGGRASTHAPPTPARNTNPALASSHVTTSPVLRDVEEDLPSFSRRKYAPTTTNAHTIAPPHSLTHGPSSSTITTTTAPPPALHTPTPRYEYNSLHNKHTILYAPTTDATAYIHTLGRSHAVPVLLPLPPTHPRTYFLNNAHDREGDSVEIQRGDASRPRISIHTPSPHQTDIYPSPRPPLFRIA</sequence>
<dbReference type="PANTHER" id="PTHR12236:SF79">
    <property type="entry name" value="CUTICULAR PROTEIN 50CB-RELATED"/>
    <property type="match status" value="1"/>
</dbReference>
<dbReference type="InterPro" id="IPR012677">
    <property type="entry name" value="Nucleotide-bd_a/b_plait_sf"/>
</dbReference>
<feature type="region of interest" description="Disordered" evidence="5">
    <location>
        <begin position="331"/>
        <end position="363"/>
    </location>
</feature>
<feature type="region of interest" description="Disordered" evidence="5">
    <location>
        <begin position="1"/>
        <end position="28"/>
    </location>
</feature>
<dbReference type="InterPro" id="IPR006630">
    <property type="entry name" value="La_HTH"/>
</dbReference>
<feature type="compositionally biased region" description="Basic residues" evidence="5">
    <location>
        <begin position="567"/>
        <end position="579"/>
    </location>
</feature>
<organism evidence="9 10">
    <name type="scientific">Scylla paramamosain</name>
    <name type="common">Mud crab</name>
    <dbReference type="NCBI Taxonomy" id="85552"/>
    <lineage>
        <taxon>Eukaryota</taxon>
        <taxon>Metazoa</taxon>
        <taxon>Ecdysozoa</taxon>
        <taxon>Arthropoda</taxon>
        <taxon>Crustacea</taxon>
        <taxon>Multicrustacea</taxon>
        <taxon>Malacostraca</taxon>
        <taxon>Eumalacostraca</taxon>
        <taxon>Eucarida</taxon>
        <taxon>Decapoda</taxon>
        <taxon>Pleocyemata</taxon>
        <taxon>Brachyura</taxon>
        <taxon>Eubrachyura</taxon>
        <taxon>Portunoidea</taxon>
        <taxon>Portunidae</taxon>
        <taxon>Portuninae</taxon>
        <taxon>Scylla</taxon>
    </lineage>
</organism>
<name>A0AAW0UIM7_SCYPA</name>
<evidence type="ECO:0000313" key="9">
    <source>
        <dbReference type="EMBL" id="KAK8399989.1"/>
    </source>
</evidence>
<dbReference type="GO" id="GO:0005634">
    <property type="term" value="C:nucleus"/>
    <property type="evidence" value="ECO:0007669"/>
    <property type="project" value="InterPro"/>
</dbReference>
<feature type="region of interest" description="Disordered" evidence="5">
    <location>
        <begin position="670"/>
        <end position="721"/>
    </location>
</feature>
<dbReference type="InterPro" id="IPR031311">
    <property type="entry name" value="CHIT_BIND_RR_consensus"/>
</dbReference>
<feature type="compositionally biased region" description="Low complexity" evidence="5">
    <location>
        <begin position="612"/>
        <end position="655"/>
    </location>
</feature>
<dbReference type="GO" id="GO:0006396">
    <property type="term" value="P:RNA processing"/>
    <property type="evidence" value="ECO:0007669"/>
    <property type="project" value="InterPro"/>
</dbReference>
<feature type="region of interest" description="Disordered" evidence="5">
    <location>
        <begin position="913"/>
        <end position="939"/>
    </location>
</feature>
<dbReference type="GO" id="GO:0031012">
    <property type="term" value="C:extracellular matrix"/>
    <property type="evidence" value="ECO:0007669"/>
    <property type="project" value="TreeGrafter"/>
</dbReference>
<dbReference type="GO" id="GO:0005615">
    <property type="term" value="C:extracellular space"/>
    <property type="evidence" value="ECO:0007669"/>
    <property type="project" value="TreeGrafter"/>
</dbReference>
<keyword evidence="10" id="KW-1185">Reference proteome</keyword>
<dbReference type="InterPro" id="IPR002344">
    <property type="entry name" value="Lupus_La"/>
</dbReference>
<dbReference type="InterPro" id="IPR035979">
    <property type="entry name" value="RBD_domain_sf"/>
</dbReference>
<dbReference type="SMART" id="SM00715">
    <property type="entry name" value="LA"/>
    <property type="match status" value="1"/>
</dbReference>
<accession>A0AAW0UIM7</accession>
<dbReference type="SMART" id="SM00360">
    <property type="entry name" value="RRM"/>
    <property type="match status" value="1"/>
</dbReference>
<feature type="compositionally biased region" description="Basic and acidic residues" evidence="5">
    <location>
        <begin position="217"/>
        <end position="238"/>
    </location>
</feature>
<gene>
    <name evidence="9" type="ORF">O3P69_002990</name>
</gene>
<dbReference type="Pfam" id="PF00379">
    <property type="entry name" value="Chitin_bind_4"/>
    <property type="match status" value="1"/>
</dbReference>
<evidence type="ECO:0000256" key="4">
    <source>
        <dbReference type="PROSITE-ProRule" id="PRU00497"/>
    </source>
</evidence>
<dbReference type="InterPro" id="IPR051217">
    <property type="entry name" value="Insect_Cuticle_Struc_Prot"/>
</dbReference>
<feature type="compositionally biased region" description="Low complexity" evidence="5">
    <location>
        <begin position="1378"/>
        <end position="1390"/>
    </location>
</feature>
<dbReference type="PROSITE" id="PS51155">
    <property type="entry name" value="CHIT_BIND_RR_2"/>
    <property type="match status" value="1"/>
</dbReference>
<dbReference type="PROSITE" id="PS51939">
    <property type="entry name" value="XRRM"/>
    <property type="match status" value="1"/>
</dbReference>
<feature type="compositionally biased region" description="Pro residues" evidence="5">
    <location>
        <begin position="1241"/>
        <end position="1254"/>
    </location>
</feature>
<dbReference type="PANTHER" id="PTHR12236">
    <property type="entry name" value="STRUCTURAL CONTITUENT OF CUTICLE"/>
    <property type="match status" value="1"/>
</dbReference>
<feature type="compositionally biased region" description="Basic and acidic residues" evidence="5">
    <location>
        <begin position="1080"/>
        <end position="1097"/>
    </location>
</feature>
<dbReference type="GO" id="GO:0003723">
    <property type="term" value="F:RNA binding"/>
    <property type="evidence" value="ECO:0007669"/>
    <property type="project" value="UniProtKB-UniRule"/>
</dbReference>
<dbReference type="InterPro" id="IPR036388">
    <property type="entry name" value="WH-like_DNA-bd_sf"/>
</dbReference>
<dbReference type="InterPro" id="IPR036390">
    <property type="entry name" value="WH_DNA-bd_sf"/>
</dbReference>
<dbReference type="Gene3D" id="1.10.10.10">
    <property type="entry name" value="Winged helix-like DNA-binding domain superfamily/Winged helix DNA-binding domain"/>
    <property type="match status" value="1"/>
</dbReference>
<feature type="region of interest" description="Disordered" evidence="5">
    <location>
        <begin position="1080"/>
        <end position="1113"/>
    </location>
</feature>
<feature type="compositionally biased region" description="Pro residues" evidence="5">
    <location>
        <begin position="1489"/>
        <end position="1498"/>
    </location>
</feature>
<feature type="compositionally biased region" description="Acidic residues" evidence="5">
    <location>
        <begin position="693"/>
        <end position="703"/>
    </location>
</feature>
<dbReference type="PROSITE" id="PS00233">
    <property type="entry name" value="CHIT_BIND_RR_1"/>
    <property type="match status" value="1"/>
</dbReference>
<dbReference type="Pfam" id="PF08777">
    <property type="entry name" value="RRM_3"/>
    <property type="match status" value="1"/>
</dbReference>
<feature type="compositionally biased region" description="Low complexity" evidence="5">
    <location>
        <begin position="784"/>
        <end position="813"/>
    </location>
</feature>
<feature type="region of interest" description="Disordered" evidence="5">
    <location>
        <begin position="217"/>
        <end position="254"/>
    </location>
</feature>
<dbReference type="Gene3D" id="3.30.70.330">
    <property type="match status" value="2"/>
</dbReference>
<evidence type="ECO:0000259" key="8">
    <source>
        <dbReference type="PROSITE" id="PS51939"/>
    </source>
</evidence>
<evidence type="ECO:0000256" key="5">
    <source>
        <dbReference type="SAM" id="MobiDB-lite"/>
    </source>
</evidence>
<dbReference type="CDD" id="cd08028">
    <property type="entry name" value="LARP_3"/>
    <property type="match status" value="1"/>
</dbReference>
<comment type="caution">
    <text evidence="9">The sequence shown here is derived from an EMBL/GenBank/DDBJ whole genome shotgun (WGS) entry which is preliminary data.</text>
</comment>
<keyword evidence="2 3" id="KW-0694">RNA-binding</keyword>
<dbReference type="PROSITE" id="PS50102">
    <property type="entry name" value="RRM"/>
    <property type="match status" value="1"/>
</dbReference>
<dbReference type="SUPFAM" id="SSF46785">
    <property type="entry name" value="Winged helix' DNA-binding domain"/>
    <property type="match status" value="1"/>
</dbReference>
<evidence type="ECO:0000256" key="2">
    <source>
        <dbReference type="ARBA" id="ARBA00022884"/>
    </source>
</evidence>
<dbReference type="InterPro" id="IPR000618">
    <property type="entry name" value="Insect_cuticle"/>
</dbReference>
<feature type="compositionally biased region" description="Basic residues" evidence="5">
    <location>
        <begin position="1280"/>
        <end position="1296"/>
    </location>
</feature>
<feature type="region of interest" description="Disordered" evidence="5">
    <location>
        <begin position="1362"/>
        <end position="1398"/>
    </location>
</feature>
<feature type="region of interest" description="Disordered" evidence="5">
    <location>
        <begin position="557"/>
        <end position="657"/>
    </location>
</feature>
<dbReference type="CDD" id="cd12291">
    <property type="entry name" value="RRM1_La"/>
    <property type="match status" value="1"/>
</dbReference>
<dbReference type="GO" id="GO:1990904">
    <property type="term" value="C:ribonucleoprotein complex"/>
    <property type="evidence" value="ECO:0007669"/>
    <property type="project" value="UniProtKB-UniRule"/>
</dbReference>
<dbReference type="EMBL" id="JARAKH010000010">
    <property type="protein sequence ID" value="KAK8399989.1"/>
    <property type="molecule type" value="Genomic_DNA"/>
</dbReference>
<dbReference type="Pfam" id="PF05383">
    <property type="entry name" value="La"/>
    <property type="match status" value="1"/>
</dbReference>
<reference evidence="9 10" key="1">
    <citation type="submission" date="2023-03" db="EMBL/GenBank/DDBJ databases">
        <title>High-quality genome of Scylla paramamosain provides insights in environmental adaptation.</title>
        <authorList>
            <person name="Zhang L."/>
        </authorList>
    </citation>
    <scope>NUCLEOTIDE SEQUENCE [LARGE SCALE GENOMIC DNA]</scope>
    <source>
        <strain evidence="9">LZ_2023a</strain>
        <tissue evidence="9">Muscle</tissue>
    </source>
</reference>
<evidence type="ECO:0000259" key="6">
    <source>
        <dbReference type="PROSITE" id="PS50102"/>
    </source>
</evidence>
<feature type="region of interest" description="Disordered" evidence="5">
    <location>
        <begin position="774"/>
        <end position="823"/>
    </location>
</feature>
<evidence type="ECO:0000256" key="3">
    <source>
        <dbReference type="PROSITE-ProRule" id="PRU00332"/>
    </source>
</evidence>
<feature type="region of interest" description="Disordered" evidence="5">
    <location>
        <begin position="1466"/>
        <end position="1498"/>
    </location>
</feature>
<dbReference type="CDD" id="cd12541">
    <property type="entry name" value="RRM2_La"/>
    <property type="match status" value="1"/>
</dbReference>
<feature type="region of interest" description="Disordered" evidence="5">
    <location>
        <begin position="1317"/>
        <end position="1347"/>
    </location>
</feature>
<protein>
    <submittedName>
        <fullName evidence="9">Uncharacterized protein</fullName>
    </submittedName>
</protein>
<feature type="domain" description="RRM" evidence="6">
    <location>
        <begin position="126"/>
        <end position="225"/>
    </location>
</feature>
<keyword evidence="1 4" id="KW-0193">Cuticle</keyword>
<proteinExistence type="predicted"/>
<dbReference type="PROSITE" id="PS50961">
    <property type="entry name" value="HTH_LA"/>
    <property type="match status" value="1"/>
</dbReference>
<feature type="domain" description="HTH La-type RNA-binding" evidence="7">
    <location>
        <begin position="22"/>
        <end position="114"/>
    </location>
</feature>
<dbReference type="InterPro" id="IPR014886">
    <property type="entry name" value="La_xRRM"/>
</dbReference>
<dbReference type="GO" id="GO:0042302">
    <property type="term" value="F:structural constituent of cuticle"/>
    <property type="evidence" value="ECO:0007669"/>
    <property type="project" value="UniProtKB-UniRule"/>
</dbReference>
<feature type="compositionally biased region" description="Low complexity" evidence="5">
    <location>
        <begin position="1255"/>
        <end position="1273"/>
    </location>
</feature>
<dbReference type="Proteomes" id="UP001487740">
    <property type="component" value="Unassembled WGS sequence"/>
</dbReference>
<feature type="domain" description="XRRM" evidence="8">
    <location>
        <begin position="246"/>
        <end position="366"/>
    </location>
</feature>
<dbReference type="SUPFAM" id="SSF54928">
    <property type="entry name" value="RNA-binding domain, RBD"/>
    <property type="match status" value="2"/>
</dbReference>
<feature type="compositionally biased region" description="Low complexity" evidence="5">
    <location>
        <begin position="1"/>
        <end position="11"/>
    </location>
</feature>
<dbReference type="PRINTS" id="PR00302">
    <property type="entry name" value="LUPUSLA"/>
</dbReference>
<evidence type="ECO:0000259" key="7">
    <source>
        <dbReference type="PROSITE" id="PS50961"/>
    </source>
</evidence>
<feature type="region of interest" description="Disordered" evidence="5">
    <location>
        <begin position="1229"/>
        <end position="1304"/>
    </location>
</feature>
<evidence type="ECO:0000313" key="10">
    <source>
        <dbReference type="Proteomes" id="UP001487740"/>
    </source>
</evidence>
<evidence type="ECO:0000256" key="1">
    <source>
        <dbReference type="ARBA" id="ARBA00022460"/>
    </source>
</evidence>